<evidence type="ECO:0000313" key="4">
    <source>
        <dbReference type="Proteomes" id="UP001562354"/>
    </source>
</evidence>
<dbReference type="InterPro" id="IPR007763">
    <property type="entry name" value="NDUFA12"/>
</dbReference>
<dbReference type="InterPro" id="IPR052618">
    <property type="entry name" value="ComplexI_NDUFA12"/>
</dbReference>
<accession>A0ABR3PMS7</accession>
<feature type="region of interest" description="Disordered" evidence="2">
    <location>
        <begin position="162"/>
        <end position="238"/>
    </location>
</feature>
<evidence type="ECO:0000256" key="2">
    <source>
        <dbReference type="SAM" id="MobiDB-lite"/>
    </source>
</evidence>
<gene>
    <name evidence="3" type="ORF">AAFC00_000986</name>
</gene>
<comment type="similarity">
    <text evidence="1">Belongs to the complex I NDUFA12 subunit family.</text>
</comment>
<evidence type="ECO:0008006" key="5">
    <source>
        <dbReference type="Google" id="ProtNLM"/>
    </source>
</evidence>
<dbReference type="EMBL" id="JBFMKM010000003">
    <property type="protein sequence ID" value="KAL1310732.1"/>
    <property type="molecule type" value="Genomic_DNA"/>
</dbReference>
<proteinExistence type="inferred from homology"/>
<dbReference type="Pfam" id="PF05071">
    <property type="entry name" value="NDUFA12"/>
    <property type="match status" value="1"/>
</dbReference>
<sequence length="238" mass="26433">MSSPSPPGAIRQLWFKWKTLRLPWRKKWLVGADLSGNTFWEFKDALNANRLRRIVHYNPKAHYADVKIAPQWHQWLRHTRPDAPSIQEQQLDVTRQIRMRQLAAEADARWNSVPSFLDSPDKQQAVPAIGVVKDAGGYVQDGNQIEPGAAGEGVINAVVSDASPPQHQHQQQEQDVQGSTAEDKKTVAAAAATEGSSASKGKTKTKTKKANPWKQAARGAPGEDWQPQSWTPGVARKR</sequence>
<comment type="caution">
    <text evidence="3">The sequence shown here is derived from an EMBL/GenBank/DDBJ whole genome shotgun (WGS) entry which is preliminary data.</text>
</comment>
<dbReference type="PANTHER" id="PTHR32470">
    <property type="entry name" value="ADH DEHYDROGENASE [UBIQUINONE] 1 ALPHA SUBCOMPLEX ASSEMBLY FACTOR 2"/>
    <property type="match status" value="1"/>
</dbReference>
<keyword evidence="4" id="KW-1185">Reference proteome</keyword>
<evidence type="ECO:0000313" key="3">
    <source>
        <dbReference type="EMBL" id="KAL1310732.1"/>
    </source>
</evidence>
<dbReference type="GeneID" id="95974689"/>
<feature type="compositionally biased region" description="Low complexity" evidence="2">
    <location>
        <begin position="187"/>
        <end position="200"/>
    </location>
</feature>
<name>A0ABR3PMS7_9PEZI</name>
<feature type="compositionally biased region" description="Basic residues" evidence="2">
    <location>
        <begin position="201"/>
        <end position="211"/>
    </location>
</feature>
<evidence type="ECO:0000256" key="1">
    <source>
        <dbReference type="ARBA" id="ARBA00007355"/>
    </source>
</evidence>
<dbReference type="RefSeq" id="XP_069203581.1">
    <property type="nucleotide sequence ID" value="XM_069340112.1"/>
</dbReference>
<dbReference type="Proteomes" id="UP001562354">
    <property type="component" value="Unassembled WGS sequence"/>
</dbReference>
<protein>
    <recommendedName>
        <fullName evidence="5">NADH dehydrogenase [ubiquinone] 1 alpha subcomplex subunit</fullName>
    </recommendedName>
</protein>
<organism evidence="3 4">
    <name type="scientific">Neodothiora populina</name>
    <dbReference type="NCBI Taxonomy" id="2781224"/>
    <lineage>
        <taxon>Eukaryota</taxon>
        <taxon>Fungi</taxon>
        <taxon>Dikarya</taxon>
        <taxon>Ascomycota</taxon>
        <taxon>Pezizomycotina</taxon>
        <taxon>Dothideomycetes</taxon>
        <taxon>Dothideomycetidae</taxon>
        <taxon>Dothideales</taxon>
        <taxon>Dothioraceae</taxon>
        <taxon>Neodothiora</taxon>
    </lineage>
</organism>
<reference evidence="3 4" key="1">
    <citation type="submission" date="2024-07" db="EMBL/GenBank/DDBJ databases">
        <title>Draft sequence of the Neodothiora populina.</title>
        <authorList>
            <person name="Drown D.D."/>
            <person name="Schuette U.S."/>
            <person name="Buechlein A.B."/>
            <person name="Rusch D.R."/>
            <person name="Winton L.W."/>
            <person name="Adams G.A."/>
        </authorList>
    </citation>
    <scope>NUCLEOTIDE SEQUENCE [LARGE SCALE GENOMIC DNA]</scope>
    <source>
        <strain evidence="3 4">CPC 39397</strain>
    </source>
</reference>
<dbReference type="PANTHER" id="PTHR32470:SF2">
    <property type="entry name" value="NADH DEHYDROGENASE [UBIQUINONE] 1 ALPHA SUBCOMPLEX ASSEMBLY FACTOR 2"/>
    <property type="match status" value="1"/>
</dbReference>